<dbReference type="Proteomes" id="UP000054632">
    <property type="component" value="Unassembled WGS sequence"/>
</dbReference>
<dbReference type="EMBL" id="JYDR01003646">
    <property type="protein sequence ID" value="KRY54028.1"/>
    <property type="molecule type" value="Genomic_DNA"/>
</dbReference>
<gene>
    <name evidence="1" type="ORF">T4A_7987</name>
</gene>
<protein>
    <submittedName>
        <fullName evidence="1">Uncharacterized protein</fullName>
    </submittedName>
</protein>
<evidence type="ECO:0000313" key="1">
    <source>
        <dbReference type="EMBL" id="KRY54028.1"/>
    </source>
</evidence>
<comment type="caution">
    <text evidence="1">The sequence shown here is derived from an EMBL/GenBank/DDBJ whole genome shotgun (WGS) entry which is preliminary data.</text>
</comment>
<evidence type="ECO:0000313" key="2">
    <source>
        <dbReference type="Proteomes" id="UP000054632"/>
    </source>
</evidence>
<dbReference type="AlphaFoldDB" id="A0A0V1CY02"/>
<proteinExistence type="predicted"/>
<reference evidence="1 2" key="1">
    <citation type="submission" date="2015-01" db="EMBL/GenBank/DDBJ databases">
        <title>Evolution of Trichinella species and genotypes.</title>
        <authorList>
            <person name="Korhonen P.K."/>
            <person name="Edoardo P."/>
            <person name="Giuseppe L.R."/>
            <person name="Gasser R.B."/>
        </authorList>
    </citation>
    <scope>NUCLEOTIDE SEQUENCE [LARGE SCALE GENOMIC DNA]</scope>
    <source>
        <strain evidence="1">ISS13</strain>
    </source>
</reference>
<accession>A0A0V1CY02</accession>
<sequence length="59" mass="7069">MKNLNIKIDGGLSESIEGYYLQKQFRSLALERGYAVDEVYEYELKFYKFTFILTLDEFQ</sequence>
<organism evidence="1 2">
    <name type="scientific">Trichinella pseudospiralis</name>
    <name type="common">Parasitic roundworm</name>
    <dbReference type="NCBI Taxonomy" id="6337"/>
    <lineage>
        <taxon>Eukaryota</taxon>
        <taxon>Metazoa</taxon>
        <taxon>Ecdysozoa</taxon>
        <taxon>Nematoda</taxon>
        <taxon>Enoplea</taxon>
        <taxon>Dorylaimia</taxon>
        <taxon>Trichinellida</taxon>
        <taxon>Trichinellidae</taxon>
        <taxon>Trichinella</taxon>
    </lineage>
</organism>
<feature type="non-terminal residue" evidence="1">
    <location>
        <position position="59"/>
    </location>
</feature>
<name>A0A0V1CY02_TRIPS</name>